<evidence type="ECO:0000256" key="1">
    <source>
        <dbReference type="SAM" id="Phobius"/>
    </source>
</evidence>
<protein>
    <submittedName>
        <fullName evidence="2">APC family permease</fullName>
    </submittedName>
</protein>
<evidence type="ECO:0000313" key="2">
    <source>
        <dbReference type="EMBL" id="GAA4404811.1"/>
    </source>
</evidence>
<comment type="caution">
    <text evidence="2">The sequence shown here is derived from an EMBL/GenBank/DDBJ whole genome shotgun (WGS) entry which is preliminary data.</text>
</comment>
<organism evidence="2 3">
    <name type="scientific">Tsukamurella soli</name>
    <dbReference type="NCBI Taxonomy" id="644556"/>
    <lineage>
        <taxon>Bacteria</taxon>
        <taxon>Bacillati</taxon>
        <taxon>Actinomycetota</taxon>
        <taxon>Actinomycetes</taxon>
        <taxon>Mycobacteriales</taxon>
        <taxon>Tsukamurellaceae</taxon>
        <taxon>Tsukamurella</taxon>
    </lineage>
</organism>
<feature type="transmembrane region" description="Helical" evidence="1">
    <location>
        <begin position="381"/>
        <end position="398"/>
    </location>
</feature>
<dbReference type="EMBL" id="BAABFR010000128">
    <property type="protein sequence ID" value="GAA4404811.1"/>
    <property type="molecule type" value="Genomic_DNA"/>
</dbReference>
<feature type="transmembrane region" description="Helical" evidence="1">
    <location>
        <begin position="113"/>
        <end position="137"/>
    </location>
</feature>
<keyword evidence="1" id="KW-0472">Membrane</keyword>
<feature type="transmembrane region" description="Helical" evidence="1">
    <location>
        <begin position="404"/>
        <end position="426"/>
    </location>
</feature>
<dbReference type="Proteomes" id="UP001500635">
    <property type="component" value="Unassembled WGS sequence"/>
</dbReference>
<feature type="transmembrane region" description="Helical" evidence="1">
    <location>
        <begin position="157"/>
        <end position="178"/>
    </location>
</feature>
<accession>A0ABP8KED0</accession>
<keyword evidence="3" id="KW-1185">Reference proteome</keyword>
<keyword evidence="1" id="KW-0812">Transmembrane</keyword>
<proteinExistence type="predicted"/>
<feature type="transmembrane region" description="Helical" evidence="1">
    <location>
        <begin position="63"/>
        <end position="92"/>
    </location>
</feature>
<feature type="transmembrane region" description="Helical" evidence="1">
    <location>
        <begin position="433"/>
        <end position="450"/>
    </location>
</feature>
<sequence>MNAVIHLPRPSERFRAWFLSGMSDRAGSHQGPHAAEVEHPHSWWKVMCLTGVDYFSSLGYAPAIAFVAAGVVSPFATLVLVALTLLGALPVYRRVSRESFKGSGSLAMLERLLPWWGGKLFVLVLLGFAATDFIITITLSASDAAAHAAENPYFTSFLHGHNIALTILLVLLLGAVFLKGFKEAIGVAVVLVGVYLALNVVVIGDALWRALTGPGYMAHWTNALTLQHPDPLAIVGVSLIVFPKLALGMSGFETGVAVMPQIQGDPDDDPAYPRGRIRGTGRLLTTAAIIMSALLFTSSIACTLLIPAQDFQSGGPADGRALAYLAHLYLGPVFGTVYDFSTIAILWFAGASAMAGLLNLVPRYLPRYGMAPRWASAVRPLVVVMTLIALGIVLIFKADVNAQGGAYATGVLVLMTSAAIAVTISCHRKNQHVLTWVFGVISAVFVYTTVDNTIERPDGVRIAAFFIVAIMIVSIASRVRRSFEIRASSITFDDKALEFIHSDAQQQHAIRIVAHEPDVDTKKEYREKVRAERRFGHIPGRSRVILLEVWPRDSSDFQEDLEVRGIEKFGYRLLKVHSGTVPNTIASLLMYVRDETGIVPEIYFQWSEMNPVANMGKYLVEGAGEVAAVCHEVLRQAEHDPKRRPSVHVS</sequence>
<keyword evidence="1" id="KW-1133">Transmembrane helix</keyword>
<feature type="transmembrane region" description="Helical" evidence="1">
    <location>
        <begin position="231"/>
        <end position="252"/>
    </location>
</feature>
<feature type="transmembrane region" description="Helical" evidence="1">
    <location>
        <begin position="462"/>
        <end position="479"/>
    </location>
</feature>
<reference evidence="3" key="1">
    <citation type="journal article" date="2019" name="Int. J. Syst. Evol. Microbiol.">
        <title>The Global Catalogue of Microorganisms (GCM) 10K type strain sequencing project: providing services to taxonomists for standard genome sequencing and annotation.</title>
        <authorList>
            <consortium name="The Broad Institute Genomics Platform"/>
            <consortium name="The Broad Institute Genome Sequencing Center for Infectious Disease"/>
            <person name="Wu L."/>
            <person name="Ma J."/>
        </authorList>
    </citation>
    <scope>NUCLEOTIDE SEQUENCE [LARGE SCALE GENOMIC DNA]</scope>
    <source>
        <strain evidence="3">JCM 17688</strain>
    </source>
</reference>
<feature type="transmembrane region" description="Helical" evidence="1">
    <location>
        <begin position="185"/>
        <end position="211"/>
    </location>
</feature>
<gene>
    <name evidence="2" type="ORF">GCM10023147_47570</name>
</gene>
<feature type="transmembrane region" description="Helical" evidence="1">
    <location>
        <begin position="283"/>
        <end position="306"/>
    </location>
</feature>
<feature type="transmembrane region" description="Helical" evidence="1">
    <location>
        <begin position="340"/>
        <end position="361"/>
    </location>
</feature>
<evidence type="ECO:0000313" key="3">
    <source>
        <dbReference type="Proteomes" id="UP001500635"/>
    </source>
</evidence>
<name>A0ABP8KED0_9ACTN</name>